<dbReference type="InterPro" id="IPR007889">
    <property type="entry name" value="HTH_Psq"/>
</dbReference>
<organism evidence="2 3">
    <name type="scientific">Tuber magnatum</name>
    <name type="common">white Piedmont truffle</name>
    <dbReference type="NCBI Taxonomy" id="42249"/>
    <lineage>
        <taxon>Eukaryota</taxon>
        <taxon>Fungi</taxon>
        <taxon>Dikarya</taxon>
        <taxon>Ascomycota</taxon>
        <taxon>Pezizomycotina</taxon>
        <taxon>Pezizomycetes</taxon>
        <taxon>Pezizales</taxon>
        <taxon>Tuberaceae</taxon>
        <taxon>Tuber</taxon>
    </lineage>
</organism>
<evidence type="ECO:0000313" key="2">
    <source>
        <dbReference type="EMBL" id="PWW75193.1"/>
    </source>
</evidence>
<reference evidence="2 3" key="1">
    <citation type="submission" date="2018-03" db="EMBL/GenBank/DDBJ databases">
        <title>Genomes of Pezizomycetes fungi and the evolution of truffles.</title>
        <authorList>
            <person name="Murat C."/>
            <person name="Payen T."/>
            <person name="Noel B."/>
            <person name="Kuo A."/>
            <person name="Martin F.M."/>
        </authorList>
    </citation>
    <scope>NUCLEOTIDE SEQUENCE [LARGE SCALE GENOMIC DNA]</scope>
    <source>
        <strain evidence="2">091103-1</strain>
    </source>
</reference>
<gene>
    <name evidence="2" type="ORF">C7212DRAFT_364646</name>
</gene>
<protein>
    <recommendedName>
        <fullName evidence="1">HTH psq-type domain-containing protein</fullName>
    </recommendedName>
</protein>
<dbReference type="GO" id="GO:0003677">
    <property type="term" value="F:DNA binding"/>
    <property type="evidence" value="ECO:0007669"/>
    <property type="project" value="InterPro"/>
</dbReference>
<accession>A0A317SLI9</accession>
<comment type="caution">
    <text evidence="2">The sequence shown here is derived from an EMBL/GenBank/DDBJ whole genome shotgun (WGS) entry which is preliminary data.</text>
</comment>
<dbReference type="Pfam" id="PF05225">
    <property type="entry name" value="HTH_psq"/>
    <property type="match status" value="1"/>
</dbReference>
<keyword evidence="3" id="KW-1185">Reference proteome</keyword>
<dbReference type="InterPro" id="IPR009057">
    <property type="entry name" value="Homeodomain-like_sf"/>
</dbReference>
<evidence type="ECO:0000313" key="3">
    <source>
        <dbReference type="Proteomes" id="UP000246991"/>
    </source>
</evidence>
<dbReference type="EMBL" id="PYWC01000050">
    <property type="protein sequence ID" value="PWW75193.1"/>
    <property type="molecule type" value="Genomic_DNA"/>
</dbReference>
<dbReference type="Proteomes" id="UP000246991">
    <property type="component" value="Unassembled WGS sequence"/>
</dbReference>
<feature type="domain" description="HTH psq-type" evidence="1">
    <location>
        <begin position="13"/>
        <end position="54"/>
    </location>
</feature>
<name>A0A317SLI9_9PEZI</name>
<dbReference type="SUPFAM" id="SSF46689">
    <property type="entry name" value="Homeodomain-like"/>
    <property type="match status" value="1"/>
</dbReference>
<sequence>MPVIKRQKKNQAEESIQRAINYYWHGDEPSIRAAAEKHEVVYSTLWGRLQGRVSWEVEHLKLHALTEYEENFIIRWLLKDYFNKFQNDFNASPETGIHTQKYSKYLGGVRDYSLQSAPGPWSGEAKGEEGYTCLELEYLSRFPYPENSPGFEEKGYRQYHQLMTKEKQAKTSDRRKLTQATVVTFKTVIELQDQ</sequence>
<proteinExistence type="predicted"/>
<evidence type="ECO:0000259" key="1">
    <source>
        <dbReference type="Pfam" id="PF05225"/>
    </source>
</evidence>
<dbReference type="AlphaFoldDB" id="A0A317SLI9"/>